<evidence type="ECO:0000256" key="3">
    <source>
        <dbReference type="ARBA" id="ARBA00022443"/>
    </source>
</evidence>
<dbReference type="GO" id="GO:0043328">
    <property type="term" value="P:protein transport to vacuole involved in ubiquitin-dependent protein catabolic process via the multivesicular body sorting pathway"/>
    <property type="evidence" value="ECO:0007669"/>
    <property type="project" value="TreeGrafter"/>
</dbReference>
<feature type="compositionally biased region" description="Basic and acidic residues" evidence="7">
    <location>
        <begin position="171"/>
        <end position="180"/>
    </location>
</feature>
<feature type="region of interest" description="Disordered" evidence="7">
    <location>
        <begin position="137"/>
        <end position="159"/>
    </location>
</feature>
<feature type="region of interest" description="Disordered" evidence="7">
    <location>
        <begin position="171"/>
        <end position="194"/>
    </location>
</feature>
<dbReference type="GO" id="GO:0035091">
    <property type="term" value="F:phosphatidylinositol binding"/>
    <property type="evidence" value="ECO:0007669"/>
    <property type="project" value="InterPro"/>
</dbReference>
<evidence type="ECO:0000256" key="6">
    <source>
        <dbReference type="SAM" id="Coils"/>
    </source>
</evidence>
<dbReference type="EMBL" id="JWZT01005658">
    <property type="protein sequence ID" value="KII60383.1"/>
    <property type="molecule type" value="Genomic_DNA"/>
</dbReference>
<dbReference type="CDD" id="cd00174">
    <property type="entry name" value="SH3"/>
    <property type="match status" value="1"/>
</dbReference>
<dbReference type="SUPFAM" id="SSF48464">
    <property type="entry name" value="ENTH/VHS domain"/>
    <property type="match status" value="1"/>
</dbReference>
<keyword evidence="6" id="KW-0175">Coiled coil</keyword>
<comment type="similarity">
    <text evidence="2">Belongs to the STAM family.</text>
</comment>
<dbReference type="PROSITE" id="PS50179">
    <property type="entry name" value="VHS"/>
    <property type="match status" value="1"/>
</dbReference>
<dbReference type="Pfam" id="PF00018">
    <property type="entry name" value="SH3_1"/>
    <property type="match status" value="1"/>
</dbReference>
<keyword evidence="11" id="KW-1185">Reference proteome</keyword>
<evidence type="ECO:0000256" key="7">
    <source>
        <dbReference type="SAM" id="MobiDB-lite"/>
    </source>
</evidence>
<dbReference type="AlphaFoldDB" id="A0A0C2I5F0"/>
<evidence type="ECO:0000259" key="9">
    <source>
        <dbReference type="PROSITE" id="PS50179"/>
    </source>
</evidence>
<evidence type="ECO:0000259" key="8">
    <source>
        <dbReference type="PROSITE" id="PS50002"/>
    </source>
</evidence>
<comment type="subcellular location">
    <subcellularLocation>
        <location evidence="1">Endosome</location>
    </subcellularLocation>
</comment>
<evidence type="ECO:0000256" key="4">
    <source>
        <dbReference type="ARBA" id="ARBA00022753"/>
    </source>
</evidence>
<dbReference type="Gene3D" id="1.25.40.90">
    <property type="match status" value="1"/>
</dbReference>
<dbReference type="GO" id="GO:0043130">
    <property type="term" value="F:ubiquitin binding"/>
    <property type="evidence" value="ECO:0007669"/>
    <property type="project" value="InterPro"/>
</dbReference>
<proteinExistence type="inferred from homology"/>
<dbReference type="Proteomes" id="UP000031668">
    <property type="component" value="Unassembled WGS sequence"/>
</dbReference>
<evidence type="ECO:0000313" key="10">
    <source>
        <dbReference type="EMBL" id="KII60383.1"/>
    </source>
</evidence>
<dbReference type="InterPro" id="IPR036028">
    <property type="entry name" value="SH3-like_dom_sf"/>
</dbReference>
<dbReference type="InterPro" id="IPR050670">
    <property type="entry name" value="STAM"/>
</dbReference>
<dbReference type="PANTHER" id="PTHR45929">
    <property type="entry name" value="JAK PATHWAY SIGNAL TRANSDUCTION ADAPTOR MOLECULE"/>
    <property type="match status" value="1"/>
</dbReference>
<name>A0A0C2I5F0_THEKT</name>
<dbReference type="InterPro" id="IPR002014">
    <property type="entry name" value="VHS_dom"/>
</dbReference>
<reference evidence="10 11" key="1">
    <citation type="journal article" date="2014" name="Genome Biol. Evol.">
        <title>The genome of the myxosporean Thelohanellus kitauei shows adaptations to nutrient acquisition within its fish host.</title>
        <authorList>
            <person name="Yang Y."/>
            <person name="Xiong J."/>
            <person name="Zhou Z."/>
            <person name="Huo F."/>
            <person name="Miao W."/>
            <person name="Ran C."/>
            <person name="Liu Y."/>
            <person name="Zhang J."/>
            <person name="Feng J."/>
            <person name="Wang M."/>
            <person name="Wang M."/>
            <person name="Wang L."/>
            <person name="Yao B."/>
        </authorList>
    </citation>
    <scope>NUCLEOTIDE SEQUENCE [LARGE SCALE GENOMIC DNA]</scope>
    <source>
        <strain evidence="10">Wuqing</strain>
    </source>
</reference>
<dbReference type="Gene3D" id="1.20.5.1940">
    <property type="match status" value="1"/>
</dbReference>
<evidence type="ECO:0000256" key="1">
    <source>
        <dbReference type="ARBA" id="ARBA00004177"/>
    </source>
</evidence>
<feature type="domain" description="VHS" evidence="9">
    <location>
        <begin position="22"/>
        <end position="138"/>
    </location>
</feature>
<evidence type="ECO:0000256" key="5">
    <source>
        <dbReference type="PROSITE-ProRule" id="PRU00192"/>
    </source>
</evidence>
<dbReference type="OrthoDB" id="10255964at2759"/>
<dbReference type="GO" id="GO:0033565">
    <property type="term" value="C:ESCRT-0 complex"/>
    <property type="evidence" value="ECO:0007669"/>
    <property type="project" value="TreeGrafter"/>
</dbReference>
<feature type="compositionally biased region" description="Polar residues" evidence="7">
    <location>
        <begin position="140"/>
        <end position="156"/>
    </location>
</feature>
<accession>A0A0C2I5F0</accession>
<protein>
    <submittedName>
        <fullName evidence="10">Signal transducing adapter molecule 2</fullName>
    </submittedName>
</protein>
<feature type="domain" description="SH3" evidence="8">
    <location>
        <begin position="195"/>
        <end position="254"/>
    </location>
</feature>
<organism evidence="10 11">
    <name type="scientific">Thelohanellus kitauei</name>
    <name type="common">Myxosporean</name>
    <dbReference type="NCBI Taxonomy" id="669202"/>
    <lineage>
        <taxon>Eukaryota</taxon>
        <taxon>Metazoa</taxon>
        <taxon>Cnidaria</taxon>
        <taxon>Myxozoa</taxon>
        <taxon>Myxosporea</taxon>
        <taxon>Bivalvulida</taxon>
        <taxon>Platysporina</taxon>
        <taxon>Myxobolidae</taxon>
        <taxon>Thelohanellus</taxon>
    </lineage>
</organism>
<gene>
    <name evidence="10" type="ORF">RF11_03599</name>
</gene>
<sequence length="408" mass="46883">MLRNQLNEIISSSQDSDKIDTIKVCQILSSHSITQSDVRLAVSSMYSNMLNMPVKGLIALEMIQYMISMCMLDVLEQLSTSSLVSELHSVVKNSNNKPYRCDLLRFIQKIALENKNKEKYKRFVDLYGQLKLEGFPFPNEPSTTSKQPQISSNRSIDGNLDPQLQKALKLSLEDSKRETRNSAQPKAVKSHQKKPTLKSATVLYDFVAEEAGELSIKKGETVQLLEKPNESWWKGQIGQKVGLFPSNFVSETGPIDKIETYTPQNLVDENLLNQCLTKLIEADPICQNENEEELKQLEKSCTSIRPHVESQLKYLKEQEDEYSRLDQEYSRLIASYQRLIETSRLQNESTYSQPVQPTQPPPQPLPYSDWYQGSTNYPTTPHYMQPYPQYPDLNYQNYQSPPDKRHDL</sequence>
<keyword evidence="4" id="KW-0967">Endosome</keyword>
<dbReference type="PROSITE" id="PS50002">
    <property type="entry name" value="SH3"/>
    <property type="match status" value="1"/>
</dbReference>
<dbReference type="PANTHER" id="PTHR45929:SF3">
    <property type="entry name" value="JAK PATHWAY SIGNAL TRANSDUCTION ADAPTOR MOLECULE"/>
    <property type="match status" value="1"/>
</dbReference>
<keyword evidence="3 5" id="KW-0728">SH3 domain</keyword>
<feature type="region of interest" description="Disordered" evidence="7">
    <location>
        <begin position="347"/>
        <end position="408"/>
    </location>
</feature>
<dbReference type="InterPro" id="IPR001452">
    <property type="entry name" value="SH3_domain"/>
</dbReference>
<dbReference type="PRINTS" id="PR00452">
    <property type="entry name" value="SH3DOMAIN"/>
</dbReference>
<evidence type="ECO:0000256" key="2">
    <source>
        <dbReference type="ARBA" id="ARBA00009666"/>
    </source>
</evidence>
<dbReference type="InterPro" id="IPR008942">
    <property type="entry name" value="ENTH_VHS"/>
</dbReference>
<evidence type="ECO:0000313" key="11">
    <source>
        <dbReference type="Proteomes" id="UP000031668"/>
    </source>
</evidence>
<dbReference type="SMART" id="SM00326">
    <property type="entry name" value="SH3"/>
    <property type="match status" value="1"/>
</dbReference>
<dbReference type="Gene3D" id="2.30.30.40">
    <property type="entry name" value="SH3 Domains"/>
    <property type="match status" value="1"/>
</dbReference>
<dbReference type="SUPFAM" id="SSF50044">
    <property type="entry name" value="SH3-domain"/>
    <property type="match status" value="1"/>
</dbReference>
<comment type="caution">
    <text evidence="10">The sequence shown here is derived from an EMBL/GenBank/DDBJ whole genome shotgun (WGS) entry which is preliminary data.</text>
</comment>
<feature type="coiled-coil region" evidence="6">
    <location>
        <begin position="308"/>
        <end position="335"/>
    </location>
</feature>